<feature type="region of interest" description="Disordered" evidence="2">
    <location>
        <begin position="177"/>
        <end position="199"/>
    </location>
</feature>
<feature type="region of interest" description="Disordered" evidence="2">
    <location>
        <begin position="744"/>
        <end position="765"/>
    </location>
</feature>
<dbReference type="SUPFAM" id="SSF57997">
    <property type="entry name" value="Tropomyosin"/>
    <property type="match status" value="1"/>
</dbReference>
<dbReference type="OrthoDB" id="3357224at2759"/>
<evidence type="ECO:0000256" key="2">
    <source>
        <dbReference type="SAM" id="MobiDB-lite"/>
    </source>
</evidence>
<accession>B0CPH8</accession>
<dbReference type="InParanoid" id="B0CPH8"/>
<keyword evidence="1" id="KW-0175">Coiled coil</keyword>
<feature type="region of interest" description="Disordered" evidence="2">
    <location>
        <begin position="788"/>
        <end position="871"/>
    </location>
</feature>
<protein>
    <submittedName>
        <fullName evidence="3">Predicted protein</fullName>
    </submittedName>
</protein>
<feature type="coiled-coil region" evidence="1">
    <location>
        <begin position="1494"/>
        <end position="1521"/>
    </location>
</feature>
<proteinExistence type="predicted"/>
<dbReference type="PANTHER" id="PTHR43049">
    <property type="entry name" value="EARLY ENDOSOME ANTIGEN"/>
    <property type="match status" value="1"/>
</dbReference>
<dbReference type="PANTHER" id="PTHR43049:SF1">
    <property type="entry name" value="EARLY ENDOSOME ANTIGEN"/>
    <property type="match status" value="1"/>
</dbReference>
<feature type="compositionally biased region" description="Polar residues" evidence="2">
    <location>
        <begin position="1851"/>
        <end position="1876"/>
    </location>
</feature>
<feature type="compositionally biased region" description="Low complexity" evidence="2">
    <location>
        <begin position="1927"/>
        <end position="1942"/>
    </location>
</feature>
<evidence type="ECO:0000256" key="1">
    <source>
        <dbReference type="SAM" id="Coils"/>
    </source>
</evidence>
<feature type="region of interest" description="Disordered" evidence="2">
    <location>
        <begin position="506"/>
        <end position="528"/>
    </location>
</feature>
<feature type="compositionally biased region" description="Polar residues" evidence="2">
    <location>
        <begin position="593"/>
        <end position="607"/>
    </location>
</feature>
<feature type="region of interest" description="Disordered" evidence="2">
    <location>
        <begin position="585"/>
        <end position="620"/>
    </location>
</feature>
<dbReference type="Proteomes" id="UP000001194">
    <property type="component" value="Unassembled WGS sequence"/>
</dbReference>
<gene>
    <name evidence="3" type="ORF">LACBIDRAFT_291901</name>
</gene>
<feature type="compositionally biased region" description="Low complexity" evidence="2">
    <location>
        <begin position="833"/>
        <end position="846"/>
    </location>
</feature>
<dbReference type="GeneID" id="6068790"/>
<feature type="coiled-coil region" evidence="1">
    <location>
        <begin position="1564"/>
        <end position="1654"/>
    </location>
</feature>
<dbReference type="EMBL" id="DS547091">
    <property type="protein sequence ID" value="EDR15459.1"/>
    <property type="molecule type" value="Genomic_DNA"/>
</dbReference>
<feature type="compositionally biased region" description="Polar residues" evidence="2">
    <location>
        <begin position="511"/>
        <end position="522"/>
    </location>
</feature>
<feature type="compositionally biased region" description="Basic and acidic residues" evidence="2">
    <location>
        <begin position="911"/>
        <end position="920"/>
    </location>
</feature>
<name>B0CPH8_LACBS</name>
<feature type="compositionally biased region" description="Low complexity" evidence="2">
    <location>
        <begin position="744"/>
        <end position="756"/>
    </location>
</feature>
<sequence>MVFEFWWNDICLRVSGCGRAALTRPSSPSYTHFSFFWEAPYTTPRRPLLASTHEIPIAIPLHNTMARPREHLPRLNIPQNLSMQQPVGGQGAFSPALPTSLQQGYHPPYPMHSSLQTPMQAFFIPQAPSAPGRPTHQSNASVAHFTAAGIHPLNTFTPVTGHFPRPSVMLGPPPPFVGQQSSGHPFPNRNRRQPSIGGPPKAVLGGPSRKLSPLPTVAVVPMAPSPTPQKVKKVVVNFPKETVPGEDGQPPTRPSWARSPLMNNFVYRDQDVPPVDLQTKELFPPDSWRFEMPDTVDVFLPGKQAIEAKLEMLGVERGSGSNIPFIHAPHARAASISSPADPALLFFKLNKLQQSLDVSSGGNSLSNSPQPLFGLSPPPRSRFITNRHGHSMSLAQPPSYRPPFFDAPPPVFNPFGPNATLASDQDVPENSTHSAVTESIHAPQGRIPVTIASLAPPPLSAVPRSDSRPDFIRGFGLDIPEEEEEEVQQDEVQDDGDGEATQDMELEESGTNDFEGASTTAPHSRLHSRHVSRLSAALSLRSVGGNLNAIFGEDDAVQDDGATHPEQHLGRNDVDVEDAIGEWTGSEDVYLGNESSDNESIGEWSNPSDEERARRERVRRRMNRTNAQQLDQPRRIPNFPRPPENTMMFSSCRDDDMVSNPSEENLVLQSQTGFSSKGGLSPLPHSRVASAQYSLHDPAMAHSRAHSENFQYPNITNHQSQPSLGRRDSLNPFAKPFVFGKPLESSGSGSWEGNSGAPNAPLLSHSRLPSFGKPLNVAAPEFKPGGFTFRPPAGVPQMPAPATGFPQDSIAPVENPESSPFKVQGREKRQRRGSSGSMEEGDSMTSFRFPPNLESPRSIRHTTSISGSRHKLNPSAEPFTFAGFSAVATLPYVPKAISQQDAAPEFGEETFNDKGTTKAEENEDNQTQDLNLPSTAKPKRAPIPLDFKHPVSSNTVPAGLFKALVNNGDERTRRAVRSRLSSREIFDHLNRPSMDDIHVPPIANQTSRSRHVTDPGDRPNSAGDEDIFGSSRRTTHTRRRSSLPDALRDDNSSISGVSVAPQDLTSRMEIHKIEHVLGQLLDDKLTALRQDLSKREHNDAQGLTPTTEAMIADVVSLFRTQLQESAGRSLEDSQMDARGEMDFELIKDVVEEGHREILSVLKAQLQELFEQLPNRPADNSFQDIVPIVEQVGSNTTQAVIEAISEYSVRQEAIGRVIPARERDALLEQLISVLNPMLASMQTDPIDYEFLTTHLTQAVKPHISQLIDLASDKRETAGLIVDRILPLLPNSTVDTDAITLQLIAEVRRAIAPIDAFEIKEQVADLVVERLDSRLAVRDKAFNIDTVTGKVTNGVAGLLEPLQRVPTTLDQVVASQDALTTQQNELSTLHNTIATALSELPSQLDSCLATLQTTQQNIFGKLEAGIISASQPNDGIIELKSTVEGLSANYQTLNHGNDELIAMHKQVLDKITVLPDTLSTKMNAVHKSLAEMITSRDISKREVDELRKLNNDYQVQLTKARAAHGQVRVEKDVLNERLGVVEGERDHLKVQVAELQSSAKARATETSTLESRNSELEEALSKALARLQSADVATQANQQRIADLEKINRELVADKQASKSKVESLELQVTFASRDKESAVQALEALQKQHDTLASQQTHWDDWRRASEKIDMLTNLIGQADNDELKELRRNRERSKALEGEHTTLQKRFKDLEVKVSNSERAATTARQSLAQAQQRSAEWERRAKEYEGQLEMTQTKLDQAEQIQAQLDADYSLMKLQFEEREADDRLAKDRENKMRDQISALESKVRNLQTELLEAKTSKAPIPNRNITNGNSHPPPRPDSRASTIYDGRSITPNRRISTYSTTSGRTNTPPQASVWQSMHAPTNTNIVSKHVTSSASIHAPKSRYPPLGPSTPKARRPAYPSSYNRAAAPSPTPSTVSAAPTQGEDGWWS</sequence>
<evidence type="ECO:0000313" key="4">
    <source>
        <dbReference type="Proteomes" id="UP000001194"/>
    </source>
</evidence>
<dbReference type="STRING" id="486041.B0CPH8"/>
<feature type="region of interest" description="Disordered" evidence="2">
    <location>
        <begin position="1816"/>
        <end position="1876"/>
    </location>
</feature>
<feature type="region of interest" description="Disordered" evidence="2">
    <location>
        <begin position="991"/>
        <end position="1060"/>
    </location>
</feature>
<dbReference type="HOGENOM" id="CLU_002021_0_0_1"/>
<reference evidence="3 4" key="1">
    <citation type="journal article" date="2008" name="Nature">
        <title>The genome of Laccaria bicolor provides insights into mycorrhizal symbiosis.</title>
        <authorList>
            <person name="Martin F."/>
            <person name="Aerts A."/>
            <person name="Ahren D."/>
            <person name="Brun A."/>
            <person name="Danchin E.G.J."/>
            <person name="Duchaussoy F."/>
            <person name="Gibon J."/>
            <person name="Kohler A."/>
            <person name="Lindquist E."/>
            <person name="Pereda V."/>
            <person name="Salamov A."/>
            <person name="Shapiro H.J."/>
            <person name="Wuyts J."/>
            <person name="Blaudez D."/>
            <person name="Buee M."/>
            <person name="Brokstein P."/>
            <person name="Canbaeck B."/>
            <person name="Cohen D."/>
            <person name="Courty P.E."/>
            <person name="Coutinho P.M."/>
            <person name="Delaruelle C."/>
            <person name="Detter J.C."/>
            <person name="Deveau A."/>
            <person name="DiFazio S."/>
            <person name="Duplessis S."/>
            <person name="Fraissinet-Tachet L."/>
            <person name="Lucic E."/>
            <person name="Frey-Klett P."/>
            <person name="Fourrey C."/>
            <person name="Feussner I."/>
            <person name="Gay G."/>
            <person name="Grimwood J."/>
            <person name="Hoegger P.J."/>
            <person name="Jain P."/>
            <person name="Kilaru S."/>
            <person name="Labbe J."/>
            <person name="Lin Y.C."/>
            <person name="Legue V."/>
            <person name="Le Tacon F."/>
            <person name="Marmeisse R."/>
            <person name="Melayah D."/>
            <person name="Montanini B."/>
            <person name="Muratet M."/>
            <person name="Nehls U."/>
            <person name="Niculita-Hirzel H."/>
            <person name="Oudot-Le Secq M.P."/>
            <person name="Peter M."/>
            <person name="Quesneville H."/>
            <person name="Rajashekar B."/>
            <person name="Reich M."/>
            <person name="Rouhier N."/>
            <person name="Schmutz J."/>
            <person name="Yin T."/>
            <person name="Chalot M."/>
            <person name="Henrissat B."/>
            <person name="Kuees U."/>
            <person name="Lucas S."/>
            <person name="Van de Peer Y."/>
            <person name="Podila G.K."/>
            <person name="Polle A."/>
            <person name="Pukkila P.J."/>
            <person name="Richardson P.M."/>
            <person name="Rouze P."/>
            <person name="Sanders I.R."/>
            <person name="Stajich J.E."/>
            <person name="Tunlid A."/>
            <person name="Tuskan G."/>
            <person name="Grigoriev I.V."/>
        </authorList>
    </citation>
    <scope>NUCLEOTIDE SEQUENCE [LARGE SCALE GENOMIC DNA]</scope>
    <source>
        <strain evidence="4">S238N-H82 / ATCC MYA-4686</strain>
    </source>
</reference>
<feature type="region of interest" description="Disordered" evidence="2">
    <location>
        <begin position="899"/>
        <end position="942"/>
    </location>
</feature>
<organism evidence="4">
    <name type="scientific">Laccaria bicolor (strain S238N-H82 / ATCC MYA-4686)</name>
    <name type="common">Bicoloured deceiver</name>
    <name type="synonym">Laccaria laccata var. bicolor</name>
    <dbReference type="NCBI Taxonomy" id="486041"/>
    <lineage>
        <taxon>Eukaryota</taxon>
        <taxon>Fungi</taxon>
        <taxon>Dikarya</taxon>
        <taxon>Basidiomycota</taxon>
        <taxon>Agaricomycotina</taxon>
        <taxon>Agaricomycetes</taxon>
        <taxon>Agaricomycetidae</taxon>
        <taxon>Agaricales</taxon>
        <taxon>Agaricineae</taxon>
        <taxon>Hydnangiaceae</taxon>
        <taxon>Laccaria</taxon>
    </lineage>
</organism>
<feature type="region of interest" description="Disordered" evidence="2">
    <location>
        <begin position="1891"/>
        <end position="1950"/>
    </location>
</feature>
<keyword evidence="4" id="KW-1185">Reference proteome</keyword>
<dbReference type="RefSeq" id="XP_001873667.1">
    <property type="nucleotide sequence ID" value="XM_001873632.1"/>
</dbReference>
<dbReference type="KEGG" id="lbc:LACBIDRAFT_291901"/>
<evidence type="ECO:0000313" key="3">
    <source>
        <dbReference type="EMBL" id="EDR15459.1"/>
    </source>
</evidence>